<feature type="region of interest" description="Disordered" evidence="1">
    <location>
        <begin position="649"/>
        <end position="693"/>
    </location>
</feature>
<sequence>MTASAAEYSPPPSNTMAIPDVEYIVPSPGFEDNLAASPESHRSQRNFKQHRVLPHPRNASGSLSGTTDLRRTGSGDQRYCEDSHPELSKNKSSSHVASHHTLRHQRRNLSGGDLPPTPPAHSRTSSSSHSVNLSIPSPLQTPAQSSEDVPSKANPSTPPNQRSPPTPDVTPPQRHITSRSRPPTVRPALYNRNPSKSTTDSRAESFRTARESPVPSDGEDEGLTSRPALISASTSQVTVRQTIGHSSEHRKPQSCLGLGLGLEPDVEEDPAVLTPKPRGEFNSFDGEWSSGSDVEQEWDGNLSRNVTVRQGRPSNQADGQEYEVVDDFTVSPTNATKALRSMPLHGRILTYDHPETPRGFAIPEPAATEAVIDTASRRFSAMSTRSNASTVVEAILVETPPRQQRRTLRHVKRVDALRDSIWNSPPLTPAPTLSGAKPRRQSGDHARDALRESYASNTTVNSSASRKARREVLKKGGIPVAVVPDRLSSNKPSSREQSLRSTSSKRSKRSHSLSSVPLEHLPNVDDLTLYSDRPPGSGRLTSESDGSTPGDQRTMDFPPNVPGRTSSLSASGSRSGSRTQSRDVSRNESRTGSLTAESLRAHNAMQAKLAKGISPVPSVGGTKHTAGKPASSLSGEQADLPVVTVHAVPSLEQSKSCGDHEGSEGQKRPRDSGSSSGGLPLSTKATPFSQVSVETSGTSAADIGEARAISMVPHQISTVIMVGPRPSDSFDGDQRTPVTARPDQPTITTTEVNGATSDDVGSPPRNLLATPEPPDIHFIPATPSGLTPAEEKNKMLGNFYEELEEEPVRTPSIFRRALSKRRHSYNSPSPRPSFLSRTFSLSRSIRGDASDDSDSDDAMSDSQHGDVDETRLHPDWRPSYYPGYYDNDYEVYDEGDDEGRRYSAGIRPSSPRRSLSERVKRTFAIMPLQQEAYDHEGGPVRRTLKRTSSGNLRVVRKRSSAGSLREKKERRRSPSPNGRRLPFFGRSSSVRSQRRQVDVAEKDKEKSDRANPPRTSLTRRWPGTALLQSDRAIGAQDWFSKSPLKTRTARWF</sequence>
<feature type="region of interest" description="Disordered" evidence="1">
    <location>
        <begin position="612"/>
        <end position="637"/>
    </location>
</feature>
<reference evidence="2 3" key="1">
    <citation type="submission" date="2015-09" db="EMBL/GenBank/DDBJ databases">
        <title>Host preference determinants of Valsa canker pathogens revealed by comparative genomics.</title>
        <authorList>
            <person name="Yin Z."/>
            <person name="Huang L."/>
        </authorList>
    </citation>
    <scope>NUCLEOTIDE SEQUENCE [LARGE SCALE GENOMIC DNA]</scope>
    <source>
        <strain evidence="2 3">SXYLt</strain>
    </source>
</reference>
<dbReference type="Proteomes" id="UP000285146">
    <property type="component" value="Unassembled WGS sequence"/>
</dbReference>
<protein>
    <submittedName>
        <fullName evidence="2">Uncharacterized protein</fullName>
    </submittedName>
</protein>
<feature type="compositionally biased region" description="Polar residues" evidence="1">
    <location>
        <begin position="454"/>
        <end position="465"/>
    </location>
</feature>
<feature type="region of interest" description="Disordered" evidence="1">
    <location>
        <begin position="483"/>
        <end position="598"/>
    </location>
</feature>
<feature type="region of interest" description="Disordered" evidence="1">
    <location>
        <begin position="845"/>
        <end position="877"/>
    </location>
</feature>
<feature type="region of interest" description="Disordered" evidence="1">
    <location>
        <begin position="25"/>
        <end position="297"/>
    </location>
</feature>
<evidence type="ECO:0000313" key="2">
    <source>
        <dbReference type="EMBL" id="ROW13401.1"/>
    </source>
</evidence>
<feature type="region of interest" description="Disordered" evidence="1">
    <location>
        <begin position="727"/>
        <end position="765"/>
    </location>
</feature>
<feature type="compositionally biased region" description="Basic and acidic residues" evidence="1">
    <location>
        <begin position="441"/>
        <end position="451"/>
    </location>
</feature>
<feature type="region of interest" description="Disordered" evidence="1">
    <location>
        <begin position="421"/>
        <end position="471"/>
    </location>
</feature>
<evidence type="ECO:0000313" key="3">
    <source>
        <dbReference type="Proteomes" id="UP000285146"/>
    </source>
</evidence>
<dbReference type="EMBL" id="LKEB01000020">
    <property type="protein sequence ID" value="ROW13401.1"/>
    <property type="molecule type" value="Genomic_DNA"/>
</dbReference>
<feature type="compositionally biased region" description="Basic and acidic residues" evidence="1">
    <location>
        <begin position="580"/>
        <end position="589"/>
    </location>
</feature>
<feature type="compositionally biased region" description="Pro residues" evidence="1">
    <location>
        <begin position="156"/>
        <end position="170"/>
    </location>
</feature>
<feature type="compositionally biased region" description="Basic residues" evidence="1">
    <location>
        <begin position="43"/>
        <end position="54"/>
    </location>
</feature>
<feature type="region of interest" description="Disordered" evidence="1">
    <location>
        <begin position="934"/>
        <end position="1019"/>
    </location>
</feature>
<dbReference type="InParanoid" id="A0A423XBN9"/>
<name>A0A423XBN9_9PEZI</name>
<feature type="compositionally biased region" description="Acidic residues" evidence="1">
    <location>
        <begin position="850"/>
        <end position="859"/>
    </location>
</feature>
<organism evidence="2 3">
    <name type="scientific">Cytospora leucostoma</name>
    <dbReference type="NCBI Taxonomy" id="1230097"/>
    <lineage>
        <taxon>Eukaryota</taxon>
        <taxon>Fungi</taxon>
        <taxon>Dikarya</taxon>
        <taxon>Ascomycota</taxon>
        <taxon>Pezizomycotina</taxon>
        <taxon>Sordariomycetes</taxon>
        <taxon>Sordariomycetidae</taxon>
        <taxon>Diaporthales</taxon>
        <taxon>Cytosporaceae</taxon>
        <taxon>Cytospora</taxon>
    </lineage>
</organism>
<feature type="compositionally biased region" description="Polar residues" evidence="1">
    <location>
        <begin position="745"/>
        <end position="756"/>
    </location>
</feature>
<feature type="compositionally biased region" description="Low complexity" evidence="1">
    <location>
        <begin position="120"/>
        <end position="138"/>
    </location>
</feature>
<comment type="caution">
    <text evidence="2">The sequence shown here is derived from an EMBL/GenBank/DDBJ whole genome shotgun (WGS) entry which is preliminary data.</text>
</comment>
<feature type="compositionally biased region" description="Basic and acidic residues" evidence="1">
    <location>
        <begin position="199"/>
        <end position="210"/>
    </location>
</feature>
<accession>A0A423XBN9</accession>
<evidence type="ECO:0000256" key="1">
    <source>
        <dbReference type="SAM" id="MobiDB-lite"/>
    </source>
</evidence>
<feature type="compositionally biased region" description="Basic and acidic residues" evidence="1">
    <location>
        <begin position="657"/>
        <end position="671"/>
    </location>
</feature>
<feature type="compositionally biased region" description="Basic and acidic residues" evidence="1">
    <location>
        <begin position="863"/>
        <end position="876"/>
    </location>
</feature>
<feature type="compositionally biased region" description="Basic residues" evidence="1">
    <location>
        <begin position="97"/>
        <end position="107"/>
    </location>
</feature>
<dbReference type="AlphaFoldDB" id="A0A423XBN9"/>
<feature type="compositionally biased region" description="Polar residues" evidence="1">
    <location>
        <begin position="683"/>
        <end position="693"/>
    </location>
</feature>
<dbReference type="STRING" id="1230097.A0A423XBN9"/>
<feature type="compositionally biased region" description="Basic and acidic residues" evidence="1">
    <location>
        <begin position="68"/>
        <end position="89"/>
    </location>
</feature>
<feature type="compositionally biased region" description="Polar residues" evidence="1">
    <location>
        <begin position="231"/>
        <end position="245"/>
    </location>
</feature>
<feature type="compositionally biased region" description="Basic and acidic residues" evidence="1">
    <location>
        <begin position="995"/>
        <end position="1011"/>
    </location>
</feature>
<dbReference type="OrthoDB" id="3870679at2759"/>
<feature type="compositionally biased region" description="Polar residues" evidence="1">
    <location>
        <begin position="539"/>
        <end position="551"/>
    </location>
</feature>
<feature type="compositionally biased region" description="Low complexity" evidence="1">
    <location>
        <begin position="563"/>
        <end position="579"/>
    </location>
</feature>
<keyword evidence="3" id="KW-1185">Reference proteome</keyword>
<proteinExistence type="predicted"/>
<gene>
    <name evidence="2" type="ORF">VPNG_05514</name>
</gene>